<dbReference type="Pfam" id="PF01486">
    <property type="entry name" value="K-box"/>
    <property type="match status" value="1"/>
</dbReference>
<evidence type="ECO:0000313" key="2">
    <source>
        <dbReference type="EMBL" id="EPS70658.1"/>
    </source>
</evidence>
<feature type="domain" description="K-box" evidence="1">
    <location>
        <begin position="1"/>
        <end position="69"/>
    </location>
</feature>
<evidence type="ECO:0000259" key="1">
    <source>
        <dbReference type="PROSITE" id="PS51297"/>
    </source>
</evidence>
<protein>
    <recommendedName>
        <fullName evidence="1">K-box domain-containing protein</fullName>
    </recommendedName>
</protein>
<sequence length="129" mass="14540">RHLLGEGLGSLNVKELKQLETRLEKGISRIRNRKHEMILAETENLQKREILLEQENALIRAKIQENEKLQELSMMSSGGPELSMMPGGGTELNMMAAAPHDFNFQAAYFARNMNLMMEGAAAYPVPDKK</sequence>
<dbReference type="InterPro" id="IPR002487">
    <property type="entry name" value="TF_Kbox"/>
</dbReference>
<dbReference type="PROSITE" id="PS51297">
    <property type="entry name" value="K_BOX"/>
    <property type="match status" value="1"/>
</dbReference>
<name>S8E4G6_9LAMI</name>
<dbReference type="AlphaFoldDB" id="S8E4G6"/>
<feature type="non-terminal residue" evidence="2">
    <location>
        <position position="129"/>
    </location>
</feature>
<dbReference type="OrthoDB" id="1898716at2759"/>
<proteinExistence type="predicted"/>
<gene>
    <name evidence="2" type="ORF">M569_04104</name>
</gene>
<dbReference type="GO" id="GO:0003700">
    <property type="term" value="F:DNA-binding transcription factor activity"/>
    <property type="evidence" value="ECO:0007669"/>
    <property type="project" value="InterPro"/>
</dbReference>
<evidence type="ECO:0000313" key="3">
    <source>
        <dbReference type="Proteomes" id="UP000015453"/>
    </source>
</evidence>
<dbReference type="EMBL" id="AUSU01001597">
    <property type="protein sequence ID" value="EPS70658.1"/>
    <property type="molecule type" value="Genomic_DNA"/>
</dbReference>
<keyword evidence="3" id="KW-1185">Reference proteome</keyword>
<reference evidence="2 3" key="1">
    <citation type="journal article" date="2013" name="BMC Genomics">
        <title>The miniature genome of a carnivorous plant Genlisea aurea contains a low number of genes and short non-coding sequences.</title>
        <authorList>
            <person name="Leushkin E.V."/>
            <person name="Sutormin R.A."/>
            <person name="Nabieva E.R."/>
            <person name="Penin A.A."/>
            <person name="Kondrashov A.S."/>
            <person name="Logacheva M.D."/>
        </authorList>
    </citation>
    <scope>NUCLEOTIDE SEQUENCE [LARGE SCALE GENOMIC DNA]</scope>
</reference>
<dbReference type="Proteomes" id="UP000015453">
    <property type="component" value="Unassembled WGS sequence"/>
</dbReference>
<organism evidence="2 3">
    <name type="scientific">Genlisea aurea</name>
    <dbReference type="NCBI Taxonomy" id="192259"/>
    <lineage>
        <taxon>Eukaryota</taxon>
        <taxon>Viridiplantae</taxon>
        <taxon>Streptophyta</taxon>
        <taxon>Embryophyta</taxon>
        <taxon>Tracheophyta</taxon>
        <taxon>Spermatophyta</taxon>
        <taxon>Magnoliopsida</taxon>
        <taxon>eudicotyledons</taxon>
        <taxon>Gunneridae</taxon>
        <taxon>Pentapetalae</taxon>
        <taxon>asterids</taxon>
        <taxon>lamiids</taxon>
        <taxon>Lamiales</taxon>
        <taxon>Lentibulariaceae</taxon>
        <taxon>Genlisea</taxon>
    </lineage>
</organism>
<comment type="caution">
    <text evidence="2">The sequence shown here is derived from an EMBL/GenBank/DDBJ whole genome shotgun (WGS) entry which is preliminary data.</text>
</comment>
<feature type="non-terminal residue" evidence="2">
    <location>
        <position position="1"/>
    </location>
</feature>
<dbReference type="GO" id="GO:0005634">
    <property type="term" value="C:nucleus"/>
    <property type="evidence" value="ECO:0007669"/>
    <property type="project" value="InterPro"/>
</dbReference>
<accession>S8E4G6</accession>